<evidence type="ECO:0000256" key="4">
    <source>
        <dbReference type="ARBA" id="ARBA00022801"/>
    </source>
</evidence>
<evidence type="ECO:0000256" key="3">
    <source>
        <dbReference type="ARBA" id="ARBA00022722"/>
    </source>
</evidence>
<evidence type="ECO:0000256" key="2">
    <source>
        <dbReference type="ARBA" id="ARBA00022490"/>
    </source>
</evidence>
<dbReference type="Proteomes" id="UP001144372">
    <property type="component" value="Unassembled WGS sequence"/>
</dbReference>
<dbReference type="GO" id="GO:0006308">
    <property type="term" value="P:DNA catabolic process"/>
    <property type="evidence" value="ECO:0007669"/>
    <property type="project" value="UniProtKB-UniRule"/>
</dbReference>
<evidence type="ECO:0000313" key="7">
    <source>
        <dbReference type="EMBL" id="GLI33109.1"/>
    </source>
</evidence>
<gene>
    <name evidence="6" type="primary">xseB</name>
    <name evidence="7" type="ORF">DAMNIGENAA_05420</name>
</gene>
<dbReference type="Gene3D" id="1.10.287.1040">
    <property type="entry name" value="Exonuclease VII, small subunit"/>
    <property type="match status" value="1"/>
</dbReference>
<comment type="subunit">
    <text evidence="6">Heterooligomer composed of large and small subunits.</text>
</comment>
<keyword evidence="2 6" id="KW-0963">Cytoplasm</keyword>
<keyword evidence="4 6" id="KW-0378">Hydrolase</keyword>
<comment type="similarity">
    <text evidence="1 6">Belongs to the XseB family.</text>
</comment>
<dbReference type="GO" id="GO:0008855">
    <property type="term" value="F:exodeoxyribonuclease VII activity"/>
    <property type="evidence" value="ECO:0007669"/>
    <property type="project" value="UniProtKB-UniRule"/>
</dbReference>
<organism evidence="7 8">
    <name type="scientific">Desulforhabdus amnigena</name>
    <dbReference type="NCBI Taxonomy" id="40218"/>
    <lineage>
        <taxon>Bacteria</taxon>
        <taxon>Pseudomonadati</taxon>
        <taxon>Thermodesulfobacteriota</taxon>
        <taxon>Syntrophobacteria</taxon>
        <taxon>Syntrophobacterales</taxon>
        <taxon>Syntrophobacteraceae</taxon>
        <taxon>Desulforhabdus</taxon>
    </lineage>
</organism>
<sequence length="84" mass="9567">MAKKKGEPFEEALKKLQMIVEKLEKGDLPLEEAMESFTEGIKLAQYCHQKLEEAENKVQMLLKDPEGSWSVVPFEPTTAKNSNE</sequence>
<dbReference type="RefSeq" id="WP_281792126.1">
    <property type="nucleotide sequence ID" value="NZ_BSDR01000001.1"/>
</dbReference>
<dbReference type="InterPro" id="IPR037004">
    <property type="entry name" value="Exonuc_VII_ssu_sf"/>
</dbReference>
<dbReference type="GO" id="GO:0009318">
    <property type="term" value="C:exodeoxyribonuclease VII complex"/>
    <property type="evidence" value="ECO:0007669"/>
    <property type="project" value="UniProtKB-UniRule"/>
</dbReference>
<proteinExistence type="inferred from homology"/>
<comment type="caution">
    <text evidence="7">The sequence shown here is derived from an EMBL/GenBank/DDBJ whole genome shotgun (WGS) entry which is preliminary data.</text>
</comment>
<evidence type="ECO:0000256" key="5">
    <source>
        <dbReference type="ARBA" id="ARBA00022839"/>
    </source>
</evidence>
<evidence type="ECO:0000256" key="1">
    <source>
        <dbReference type="ARBA" id="ARBA00009998"/>
    </source>
</evidence>
<keyword evidence="5 6" id="KW-0269">Exonuclease</keyword>
<dbReference type="NCBIfam" id="TIGR01280">
    <property type="entry name" value="xseB"/>
    <property type="match status" value="1"/>
</dbReference>
<dbReference type="GO" id="GO:0005829">
    <property type="term" value="C:cytosol"/>
    <property type="evidence" value="ECO:0007669"/>
    <property type="project" value="TreeGrafter"/>
</dbReference>
<dbReference type="NCBIfam" id="NF002140">
    <property type="entry name" value="PRK00977.1-4"/>
    <property type="match status" value="1"/>
</dbReference>
<name>A0A9W6FRL2_9BACT</name>
<protein>
    <recommendedName>
        <fullName evidence="6">Exodeoxyribonuclease 7 small subunit</fullName>
        <ecNumber evidence="6">3.1.11.6</ecNumber>
    </recommendedName>
    <alternativeName>
        <fullName evidence="6">Exodeoxyribonuclease VII small subunit</fullName>
        <shortName evidence="6">Exonuclease VII small subunit</shortName>
    </alternativeName>
</protein>
<accession>A0A9W6FRL2</accession>
<keyword evidence="8" id="KW-1185">Reference proteome</keyword>
<comment type="subcellular location">
    <subcellularLocation>
        <location evidence="6">Cytoplasm</location>
    </subcellularLocation>
</comment>
<evidence type="ECO:0000256" key="6">
    <source>
        <dbReference type="HAMAP-Rule" id="MF_00337"/>
    </source>
</evidence>
<comment type="catalytic activity">
    <reaction evidence="6">
        <text>Exonucleolytic cleavage in either 5'- to 3'- or 3'- to 5'-direction to yield nucleoside 5'-phosphates.</text>
        <dbReference type="EC" id="3.1.11.6"/>
    </reaction>
</comment>
<evidence type="ECO:0000313" key="8">
    <source>
        <dbReference type="Proteomes" id="UP001144372"/>
    </source>
</evidence>
<comment type="function">
    <text evidence="6">Bidirectionally degrades single-stranded DNA into large acid-insoluble oligonucleotides, which are then degraded further into small acid-soluble oligonucleotides.</text>
</comment>
<keyword evidence="3 6" id="KW-0540">Nuclease</keyword>
<dbReference type="SUPFAM" id="SSF116842">
    <property type="entry name" value="XseB-like"/>
    <property type="match status" value="1"/>
</dbReference>
<reference evidence="7" key="1">
    <citation type="submission" date="2022-12" db="EMBL/GenBank/DDBJ databases">
        <title>Reference genome sequencing for broad-spectrum identification of bacterial and archaeal isolates by mass spectrometry.</title>
        <authorList>
            <person name="Sekiguchi Y."/>
            <person name="Tourlousse D.M."/>
        </authorList>
    </citation>
    <scope>NUCLEOTIDE SEQUENCE</scope>
    <source>
        <strain evidence="7">ASRB1</strain>
    </source>
</reference>
<dbReference type="PANTHER" id="PTHR34137">
    <property type="entry name" value="EXODEOXYRIBONUCLEASE 7 SMALL SUBUNIT"/>
    <property type="match status" value="1"/>
</dbReference>
<dbReference type="Pfam" id="PF02609">
    <property type="entry name" value="Exonuc_VII_S"/>
    <property type="match status" value="1"/>
</dbReference>
<dbReference type="EMBL" id="BSDR01000001">
    <property type="protein sequence ID" value="GLI33109.1"/>
    <property type="molecule type" value="Genomic_DNA"/>
</dbReference>
<dbReference type="HAMAP" id="MF_00337">
    <property type="entry name" value="Exonuc_7_S"/>
    <property type="match status" value="1"/>
</dbReference>
<dbReference type="PANTHER" id="PTHR34137:SF1">
    <property type="entry name" value="EXODEOXYRIBONUCLEASE 7 SMALL SUBUNIT"/>
    <property type="match status" value="1"/>
</dbReference>
<dbReference type="InterPro" id="IPR003761">
    <property type="entry name" value="Exonuc_VII_S"/>
</dbReference>
<dbReference type="AlphaFoldDB" id="A0A9W6FRL2"/>
<dbReference type="EC" id="3.1.11.6" evidence="6"/>